<feature type="domain" description="Restriction endonuclease type IV Mrr" evidence="1">
    <location>
        <begin position="53"/>
        <end position="173"/>
    </location>
</feature>
<name>A0ABN0V834_9ACTN</name>
<dbReference type="Proteomes" id="UP001501867">
    <property type="component" value="Unassembled WGS sequence"/>
</dbReference>
<evidence type="ECO:0000313" key="2">
    <source>
        <dbReference type="EMBL" id="GAA0279823.1"/>
    </source>
</evidence>
<dbReference type="Gene3D" id="3.40.1350.10">
    <property type="match status" value="1"/>
</dbReference>
<gene>
    <name evidence="2" type="ORF">GCM10010302_16950</name>
</gene>
<reference evidence="2 3" key="1">
    <citation type="journal article" date="2019" name="Int. J. Syst. Evol. Microbiol.">
        <title>The Global Catalogue of Microorganisms (GCM) 10K type strain sequencing project: providing services to taxonomists for standard genome sequencing and annotation.</title>
        <authorList>
            <consortium name="The Broad Institute Genomics Platform"/>
            <consortium name="The Broad Institute Genome Sequencing Center for Infectious Disease"/>
            <person name="Wu L."/>
            <person name="Ma J."/>
        </authorList>
    </citation>
    <scope>NUCLEOTIDE SEQUENCE [LARGE SCALE GENOMIC DNA]</scope>
    <source>
        <strain evidence="2 3">JCM 4505</strain>
    </source>
</reference>
<dbReference type="PANTHER" id="PTHR30015">
    <property type="entry name" value="MRR RESTRICTION SYSTEM PROTEIN"/>
    <property type="match status" value="1"/>
</dbReference>
<sequence length="188" mass="21281">MHGHPPGAGGALFTRLSPYEPWEHVLRRAIPDLDLADHPYDQVRAERLWRAEDWLLLEEYTSRRLGEDNCAVVQSVGSSGDGGVDVVAKSPGRHVIAVQCKHYNQPIDATTMKVFHYDTTAGWEDTKVWRETFTEPPRHRLFVTTNTFEPTATRAAQRAGIHLVDATILAVWMGFKVPLNQLLGIERW</sequence>
<dbReference type="InterPro" id="IPR011856">
    <property type="entry name" value="tRNA_endonuc-like_dom_sf"/>
</dbReference>
<dbReference type="InterPro" id="IPR007560">
    <property type="entry name" value="Restrct_endonuc_IV_Mrr"/>
</dbReference>
<dbReference type="PANTHER" id="PTHR30015:SF7">
    <property type="entry name" value="TYPE IV METHYL-DIRECTED RESTRICTION ENZYME ECOKMRR"/>
    <property type="match status" value="1"/>
</dbReference>
<dbReference type="RefSeq" id="WP_344154990.1">
    <property type="nucleotide sequence ID" value="NZ_BAAABV010000011.1"/>
</dbReference>
<organism evidence="2 3">
    <name type="scientific">Streptomyces polychromogenes</name>
    <dbReference type="NCBI Taxonomy" id="67342"/>
    <lineage>
        <taxon>Bacteria</taxon>
        <taxon>Bacillati</taxon>
        <taxon>Actinomycetota</taxon>
        <taxon>Actinomycetes</taxon>
        <taxon>Kitasatosporales</taxon>
        <taxon>Streptomycetaceae</taxon>
        <taxon>Streptomyces</taxon>
    </lineage>
</organism>
<dbReference type="InterPro" id="IPR011335">
    <property type="entry name" value="Restrct_endonuc-II-like"/>
</dbReference>
<evidence type="ECO:0000259" key="1">
    <source>
        <dbReference type="Pfam" id="PF04471"/>
    </source>
</evidence>
<accession>A0ABN0V834</accession>
<dbReference type="EMBL" id="BAAABV010000011">
    <property type="protein sequence ID" value="GAA0279823.1"/>
    <property type="molecule type" value="Genomic_DNA"/>
</dbReference>
<keyword evidence="3" id="KW-1185">Reference proteome</keyword>
<proteinExistence type="predicted"/>
<evidence type="ECO:0000313" key="3">
    <source>
        <dbReference type="Proteomes" id="UP001501867"/>
    </source>
</evidence>
<protein>
    <recommendedName>
        <fullName evidence="1">Restriction endonuclease type IV Mrr domain-containing protein</fullName>
    </recommendedName>
</protein>
<dbReference type="SUPFAM" id="SSF52980">
    <property type="entry name" value="Restriction endonuclease-like"/>
    <property type="match status" value="1"/>
</dbReference>
<dbReference type="Pfam" id="PF04471">
    <property type="entry name" value="Mrr_cat"/>
    <property type="match status" value="1"/>
</dbReference>
<comment type="caution">
    <text evidence="2">The sequence shown here is derived from an EMBL/GenBank/DDBJ whole genome shotgun (WGS) entry which is preliminary data.</text>
</comment>
<dbReference type="InterPro" id="IPR052906">
    <property type="entry name" value="Type_IV_Methyl-Rstrct_Enzyme"/>
</dbReference>